<dbReference type="OrthoDB" id="7464126at2759"/>
<reference evidence="3" key="1">
    <citation type="journal article" date="2021" name="Nat. Commun.">
        <title>Genetic determinants of endophytism in the Arabidopsis root mycobiome.</title>
        <authorList>
            <person name="Mesny F."/>
            <person name="Miyauchi S."/>
            <person name="Thiergart T."/>
            <person name="Pickel B."/>
            <person name="Atanasova L."/>
            <person name="Karlsson M."/>
            <person name="Huettel B."/>
            <person name="Barry K.W."/>
            <person name="Haridas S."/>
            <person name="Chen C."/>
            <person name="Bauer D."/>
            <person name="Andreopoulos W."/>
            <person name="Pangilinan J."/>
            <person name="LaButti K."/>
            <person name="Riley R."/>
            <person name="Lipzen A."/>
            <person name="Clum A."/>
            <person name="Drula E."/>
            <person name="Henrissat B."/>
            <person name="Kohler A."/>
            <person name="Grigoriev I.V."/>
            <person name="Martin F.M."/>
            <person name="Hacquard S."/>
        </authorList>
    </citation>
    <scope>NUCLEOTIDE SEQUENCE</scope>
    <source>
        <strain evidence="3">MPI-SDFR-AT-0068</strain>
    </source>
</reference>
<protein>
    <recommendedName>
        <fullName evidence="2">NACHT domain-containing protein</fullName>
    </recommendedName>
</protein>
<dbReference type="EMBL" id="JAGPXF010000009">
    <property type="protein sequence ID" value="KAH7231034.1"/>
    <property type="molecule type" value="Genomic_DNA"/>
</dbReference>
<organism evidence="3 4">
    <name type="scientific">Fusarium tricinctum</name>
    <dbReference type="NCBI Taxonomy" id="61284"/>
    <lineage>
        <taxon>Eukaryota</taxon>
        <taxon>Fungi</taxon>
        <taxon>Dikarya</taxon>
        <taxon>Ascomycota</taxon>
        <taxon>Pezizomycotina</taxon>
        <taxon>Sordariomycetes</taxon>
        <taxon>Hypocreomycetidae</taxon>
        <taxon>Hypocreales</taxon>
        <taxon>Nectriaceae</taxon>
        <taxon>Fusarium</taxon>
        <taxon>Fusarium tricinctum species complex</taxon>
    </lineage>
</organism>
<evidence type="ECO:0000313" key="4">
    <source>
        <dbReference type="Proteomes" id="UP000813427"/>
    </source>
</evidence>
<feature type="domain" description="NACHT" evidence="2">
    <location>
        <begin position="33"/>
        <end position="173"/>
    </location>
</feature>
<accession>A0A8K0RM19</accession>
<evidence type="ECO:0000256" key="1">
    <source>
        <dbReference type="ARBA" id="ARBA00022737"/>
    </source>
</evidence>
<proteinExistence type="predicted"/>
<dbReference type="Pfam" id="PF24883">
    <property type="entry name" value="NPHP3_N"/>
    <property type="match status" value="1"/>
</dbReference>
<sequence length="331" mass="37125">MFLRGIEEPCDGTCSWLLDHEVYKAWRESQVTRLLWPCGPPGCGKTTLASFALRDWKENFQNTHTAGYFFFNRQYDKAKSPLNFLSAIIHQLMQLYPLAGELIEDICGPTKLHILIQVLDGLSKPSDPPEKPLIYVLDAIDECSDTASSQFLQRLYKEVYASKFPVKMLITCRRDCIDRLHGQGPIPNRIDIDHENTSDIAKYVHGELCTWYSMRGNADVAATLERAIIYRAEGIFLWVVLVVEGLLGSDSELDTVLGTIHSFPQGKDEKLRKVYEEILKQATNDFKEKNVAVSIKSILSIVITSATPLTIKELEVCLAAGGSGFGRFSGT</sequence>
<dbReference type="AlphaFoldDB" id="A0A8K0RM19"/>
<dbReference type="InterPro" id="IPR027417">
    <property type="entry name" value="P-loop_NTPase"/>
</dbReference>
<dbReference type="InterPro" id="IPR056884">
    <property type="entry name" value="NPHP3-like_N"/>
</dbReference>
<keyword evidence="4" id="KW-1185">Reference proteome</keyword>
<dbReference type="InterPro" id="IPR007111">
    <property type="entry name" value="NACHT_NTPase"/>
</dbReference>
<evidence type="ECO:0000313" key="3">
    <source>
        <dbReference type="EMBL" id="KAH7231034.1"/>
    </source>
</evidence>
<dbReference type="Proteomes" id="UP000813427">
    <property type="component" value="Unassembled WGS sequence"/>
</dbReference>
<dbReference type="Gene3D" id="3.40.50.300">
    <property type="entry name" value="P-loop containing nucleotide triphosphate hydrolases"/>
    <property type="match status" value="1"/>
</dbReference>
<name>A0A8K0RM19_9HYPO</name>
<gene>
    <name evidence="3" type="ORF">BKA59DRAFT_409122</name>
</gene>
<dbReference type="PROSITE" id="PS50837">
    <property type="entry name" value="NACHT"/>
    <property type="match status" value="1"/>
</dbReference>
<dbReference type="SUPFAM" id="SSF52540">
    <property type="entry name" value="P-loop containing nucleoside triphosphate hydrolases"/>
    <property type="match status" value="1"/>
</dbReference>
<comment type="caution">
    <text evidence="3">The sequence shown here is derived from an EMBL/GenBank/DDBJ whole genome shotgun (WGS) entry which is preliminary data.</text>
</comment>
<evidence type="ECO:0000259" key="2">
    <source>
        <dbReference type="PROSITE" id="PS50837"/>
    </source>
</evidence>
<dbReference type="PANTHER" id="PTHR10039">
    <property type="entry name" value="AMELOGENIN"/>
    <property type="match status" value="1"/>
</dbReference>
<keyword evidence="1" id="KW-0677">Repeat</keyword>